<dbReference type="AlphaFoldDB" id="A0A6J6J930"/>
<dbReference type="GO" id="GO:0005975">
    <property type="term" value="P:carbohydrate metabolic process"/>
    <property type="evidence" value="ECO:0007669"/>
    <property type="project" value="InterPro"/>
</dbReference>
<dbReference type="PANTHER" id="PTHR10309">
    <property type="entry name" value="MANNOSE-6-PHOSPHATE ISOMERASE"/>
    <property type="match status" value="1"/>
</dbReference>
<dbReference type="GO" id="GO:0008270">
    <property type="term" value="F:zinc ion binding"/>
    <property type="evidence" value="ECO:0007669"/>
    <property type="project" value="InterPro"/>
</dbReference>
<keyword evidence="6" id="KW-0862">Zinc</keyword>
<evidence type="ECO:0000256" key="2">
    <source>
        <dbReference type="ARBA" id="ARBA00001947"/>
    </source>
</evidence>
<evidence type="ECO:0000256" key="7">
    <source>
        <dbReference type="ARBA" id="ARBA00023235"/>
    </source>
</evidence>
<keyword evidence="5" id="KW-0479">Metal-binding</keyword>
<dbReference type="EC" id="5.3.1.8" evidence="4"/>
<keyword evidence="7" id="KW-0413">Isomerase</keyword>
<sequence>MPRRIIGVVKNYDWGDTTSIAAALGMAASNAPIAEYWWGTHPQGPSRIDATEEISLSDEIGSFTVLIKLLACNQSLSLQTHPTIHQAVTGFAKEESMGIPRDAATRMYRDESDKPEMLIALTPFEALCGFTDVDSALERLRTMNWHDEADILEQNGVRGYLVWAFEQHDSPNMSDAPSWLRTIAQQHPTDCGLRVAPLLHHVTLQPGEAICLPAGNLHAYLHGFGLEVMSSSDNVIRAGFTTKHIDIAELLRIVDVTPLAHPVVSPSHVDGHDVYPSPSPAFSVSRATNGSLNLSASNNLRIVVVIKSGATEAYVVAAGESATFHSDGSIWIITQN</sequence>
<dbReference type="InterPro" id="IPR046457">
    <property type="entry name" value="PMI_typeI_cat"/>
</dbReference>
<reference evidence="9" key="1">
    <citation type="submission" date="2020-05" db="EMBL/GenBank/DDBJ databases">
        <authorList>
            <person name="Chiriac C."/>
            <person name="Salcher M."/>
            <person name="Ghai R."/>
            <person name="Kavagutti S V."/>
        </authorList>
    </citation>
    <scope>NUCLEOTIDE SEQUENCE</scope>
</reference>
<evidence type="ECO:0000256" key="4">
    <source>
        <dbReference type="ARBA" id="ARBA00011956"/>
    </source>
</evidence>
<evidence type="ECO:0000259" key="8">
    <source>
        <dbReference type="Pfam" id="PF20511"/>
    </source>
</evidence>
<dbReference type="InterPro" id="IPR014710">
    <property type="entry name" value="RmlC-like_jellyroll"/>
</dbReference>
<dbReference type="Pfam" id="PF20511">
    <property type="entry name" value="PMI_typeI_cat"/>
    <property type="match status" value="1"/>
</dbReference>
<comment type="cofactor">
    <cofactor evidence="2">
        <name>Zn(2+)</name>
        <dbReference type="ChEBI" id="CHEBI:29105"/>
    </cofactor>
</comment>
<dbReference type="PANTHER" id="PTHR10309:SF0">
    <property type="entry name" value="MANNOSE-6-PHOSPHATE ISOMERASE"/>
    <property type="match status" value="1"/>
</dbReference>
<dbReference type="NCBIfam" id="TIGR00218">
    <property type="entry name" value="manA"/>
    <property type="match status" value="1"/>
</dbReference>
<proteinExistence type="inferred from homology"/>
<name>A0A6J6J930_9ZZZZ</name>
<comment type="similarity">
    <text evidence="3">Belongs to the mannose-6-phosphate isomerase type 1 family.</text>
</comment>
<dbReference type="EMBL" id="CAEZVQ010000035">
    <property type="protein sequence ID" value="CAB4632489.1"/>
    <property type="molecule type" value="Genomic_DNA"/>
</dbReference>
<dbReference type="InterPro" id="IPR011051">
    <property type="entry name" value="RmlC_Cupin_sf"/>
</dbReference>
<gene>
    <name evidence="9" type="ORF">UFOPK2086_00425</name>
</gene>
<evidence type="ECO:0000256" key="3">
    <source>
        <dbReference type="ARBA" id="ARBA00010772"/>
    </source>
</evidence>
<evidence type="ECO:0000256" key="1">
    <source>
        <dbReference type="ARBA" id="ARBA00000757"/>
    </source>
</evidence>
<dbReference type="InterPro" id="IPR016305">
    <property type="entry name" value="Mannose-6-P_Isomerase"/>
</dbReference>
<dbReference type="SUPFAM" id="SSF51182">
    <property type="entry name" value="RmlC-like cupins"/>
    <property type="match status" value="1"/>
</dbReference>
<dbReference type="GO" id="GO:0005829">
    <property type="term" value="C:cytosol"/>
    <property type="evidence" value="ECO:0007669"/>
    <property type="project" value="TreeGrafter"/>
</dbReference>
<dbReference type="Gene3D" id="2.60.120.10">
    <property type="entry name" value="Jelly Rolls"/>
    <property type="match status" value="3"/>
</dbReference>
<dbReference type="InterPro" id="IPR001250">
    <property type="entry name" value="Man6P_Isoase-1"/>
</dbReference>
<dbReference type="PRINTS" id="PR00714">
    <property type="entry name" value="MAN6PISMRASE"/>
</dbReference>
<evidence type="ECO:0000256" key="6">
    <source>
        <dbReference type="ARBA" id="ARBA00022833"/>
    </source>
</evidence>
<protein>
    <recommendedName>
        <fullName evidence="4">mannose-6-phosphate isomerase</fullName>
        <ecNumber evidence="4">5.3.1.8</ecNumber>
    </recommendedName>
</protein>
<feature type="domain" description="Phosphomannose isomerase type I catalytic" evidence="8">
    <location>
        <begin position="5"/>
        <end position="131"/>
    </location>
</feature>
<evidence type="ECO:0000256" key="5">
    <source>
        <dbReference type="ARBA" id="ARBA00022723"/>
    </source>
</evidence>
<accession>A0A6J6J930</accession>
<dbReference type="CDD" id="cd07011">
    <property type="entry name" value="cupin_PMI_type_I_N"/>
    <property type="match status" value="1"/>
</dbReference>
<dbReference type="GO" id="GO:0004476">
    <property type="term" value="F:mannose-6-phosphate isomerase activity"/>
    <property type="evidence" value="ECO:0007669"/>
    <property type="project" value="UniProtKB-EC"/>
</dbReference>
<organism evidence="9">
    <name type="scientific">freshwater metagenome</name>
    <dbReference type="NCBI Taxonomy" id="449393"/>
    <lineage>
        <taxon>unclassified sequences</taxon>
        <taxon>metagenomes</taxon>
        <taxon>ecological metagenomes</taxon>
    </lineage>
</organism>
<comment type="catalytic activity">
    <reaction evidence="1">
        <text>D-mannose 6-phosphate = D-fructose 6-phosphate</text>
        <dbReference type="Rhea" id="RHEA:12356"/>
        <dbReference type="ChEBI" id="CHEBI:58735"/>
        <dbReference type="ChEBI" id="CHEBI:61527"/>
        <dbReference type="EC" id="5.3.1.8"/>
    </reaction>
</comment>
<dbReference type="Gene3D" id="1.10.441.10">
    <property type="entry name" value="Phosphomannose Isomerase, domain 2"/>
    <property type="match status" value="2"/>
</dbReference>
<evidence type="ECO:0000313" key="9">
    <source>
        <dbReference type="EMBL" id="CAB4632489.1"/>
    </source>
</evidence>
<dbReference type="GO" id="GO:0009298">
    <property type="term" value="P:GDP-mannose biosynthetic process"/>
    <property type="evidence" value="ECO:0007669"/>
    <property type="project" value="InterPro"/>
</dbReference>